<dbReference type="Proteomes" id="UP001589667">
    <property type="component" value="Unassembled WGS sequence"/>
</dbReference>
<evidence type="ECO:0000313" key="2">
    <source>
        <dbReference type="Proteomes" id="UP001589667"/>
    </source>
</evidence>
<dbReference type="EMBL" id="JBHMBL010000001">
    <property type="protein sequence ID" value="MFB9642377.1"/>
    <property type="molecule type" value="Genomic_DNA"/>
</dbReference>
<dbReference type="RefSeq" id="WP_157424105.1">
    <property type="nucleotide sequence ID" value="NZ_BAAANI010000001.1"/>
</dbReference>
<accession>A0ABV5SQ96</accession>
<name>A0ABV5SQ96_9MICO</name>
<evidence type="ECO:0000313" key="1">
    <source>
        <dbReference type="EMBL" id="MFB9642377.1"/>
    </source>
</evidence>
<sequence length="97" mass="11151">MPQLEESVEMWTDDAGTPLRLVWRSRRFRVDDTPTALVGACGWWRPFAQHDVSPGRAPLEISGWRFQASTADGETHVFDVEHEPGTDARWRVVRVFD</sequence>
<reference evidence="1 2" key="1">
    <citation type="submission" date="2024-09" db="EMBL/GenBank/DDBJ databases">
        <authorList>
            <person name="Sun Q."/>
            <person name="Mori K."/>
        </authorList>
    </citation>
    <scope>NUCLEOTIDE SEQUENCE [LARGE SCALE GENOMIC DNA]</scope>
    <source>
        <strain evidence="1 2">JCM 14321</strain>
    </source>
</reference>
<gene>
    <name evidence="1" type="ORF">ACFFQV_08765</name>
</gene>
<keyword evidence="2" id="KW-1185">Reference proteome</keyword>
<comment type="caution">
    <text evidence="1">The sequence shown here is derived from an EMBL/GenBank/DDBJ whole genome shotgun (WGS) entry which is preliminary data.</text>
</comment>
<organism evidence="1 2">
    <name type="scientific">Agromyces lapidis</name>
    <dbReference type="NCBI Taxonomy" id="279574"/>
    <lineage>
        <taxon>Bacteria</taxon>
        <taxon>Bacillati</taxon>
        <taxon>Actinomycetota</taxon>
        <taxon>Actinomycetes</taxon>
        <taxon>Micrococcales</taxon>
        <taxon>Microbacteriaceae</taxon>
        <taxon>Agromyces</taxon>
    </lineage>
</organism>
<protein>
    <recommendedName>
        <fullName evidence="3">Nucleotidyltransferase</fullName>
    </recommendedName>
</protein>
<evidence type="ECO:0008006" key="3">
    <source>
        <dbReference type="Google" id="ProtNLM"/>
    </source>
</evidence>
<proteinExistence type="predicted"/>